<accession>A0ABS4TWY2</accession>
<feature type="signal peptide" evidence="2">
    <location>
        <begin position="1"/>
        <end position="30"/>
    </location>
</feature>
<keyword evidence="1 2" id="KW-0732">Signal</keyword>
<proteinExistence type="predicted"/>
<organism evidence="4 5">
    <name type="scientific">Kibdelosporangium banguiense</name>
    <dbReference type="NCBI Taxonomy" id="1365924"/>
    <lineage>
        <taxon>Bacteria</taxon>
        <taxon>Bacillati</taxon>
        <taxon>Actinomycetota</taxon>
        <taxon>Actinomycetes</taxon>
        <taxon>Pseudonocardiales</taxon>
        <taxon>Pseudonocardiaceae</taxon>
        <taxon>Kibdelosporangium</taxon>
    </lineage>
</organism>
<evidence type="ECO:0000256" key="1">
    <source>
        <dbReference type="ARBA" id="ARBA00022729"/>
    </source>
</evidence>
<dbReference type="RefSeq" id="WP_209645796.1">
    <property type="nucleotide sequence ID" value="NZ_JAGINW010000001.1"/>
</dbReference>
<feature type="domain" description="Ricin B lectin" evidence="3">
    <location>
        <begin position="1091"/>
        <end position="1150"/>
    </location>
</feature>
<dbReference type="InterPro" id="IPR013517">
    <property type="entry name" value="FG-GAP"/>
</dbReference>
<dbReference type="EMBL" id="JAGINW010000001">
    <property type="protein sequence ID" value="MBP2328896.1"/>
    <property type="molecule type" value="Genomic_DNA"/>
</dbReference>
<dbReference type="Gene3D" id="2.40.128.340">
    <property type="match status" value="4"/>
</dbReference>
<protein>
    <recommendedName>
        <fullName evidence="3">Ricin B lectin domain-containing protein</fullName>
    </recommendedName>
</protein>
<dbReference type="Gene3D" id="2.80.10.50">
    <property type="match status" value="1"/>
</dbReference>
<dbReference type="CDD" id="cd00161">
    <property type="entry name" value="beta-trefoil_Ricin-like"/>
    <property type="match status" value="1"/>
</dbReference>
<dbReference type="PROSITE" id="PS50231">
    <property type="entry name" value="RICIN_B_LECTIN"/>
    <property type="match status" value="1"/>
</dbReference>
<dbReference type="Proteomes" id="UP001519332">
    <property type="component" value="Unassembled WGS sequence"/>
</dbReference>
<dbReference type="InterPro" id="IPR035992">
    <property type="entry name" value="Ricin_B-like_lectins"/>
</dbReference>
<dbReference type="InterPro" id="IPR000772">
    <property type="entry name" value="Ricin_B_lectin"/>
</dbReference>
<keyword evidence="5" id="KW-1185">Reference proteome</keyword>
<sequence>MLKSRGAAAVVLAVAAAGMACLPSVRSAQAGPVVVTEAANEVAAAAIARNTGKQVEVTGQRTETARVFVNPSGTRTLEQYLLPVRARKDNGWVPVDTTLVRGSDGVVAPKATVVGLKLSGGGTGPLVTASLQGKEMSLSWPGVLPTPGLAGDTATYAQVLPGVDLRVHVSAAGFAPELVVHDAQAAANPVLRGFQFGTSARGLTVRSDADRTAIVDEKGETVFTGGQLARWERPNEYPMSLGTSFDAKQYRYTLVNEKAKDTSYWDDDYYRKAFRVGWQEYKGESRFRSLFQMNTAQLIGTTVQKAYVTMTLDHSASCKPSPVELWQTRDIDPAKKLTWNNSVPGHWLKQLWTGKGNANDAGGCGKIQPDLPMSFSSSALFNAVQGAADRGDETITFGLRAQNELTEAQWKKFFPATAHLLVEYNTKPRVPTSFSTVPPKPCGTAAAPTALNTSTPSFSAVASDPDGSNVSGQLEILRGDTVLTTLTGATVGSGTAFSWPELPAGVLPEDQPGTVFAYRSRLVDPTGTFGPYTETCYFTVDVVSPNSPTVSSTDFPDGVAVRWVGETGSVAFAATGDDIAGFAYGFSPETPLRVAADQQGKATVPITLWPDQPGGTSGILQRLYVRTVDRADNMSSSAPAWEVNAKSRAVSTKPVRGDTNGDRRADVTQVFDQGYGRTAVWNFLSRDGGFAGGYIAWDTGINGGFPATTIRSARGDFNGDGRSDVAIFREDPGQKVGLYLLNSDGTQILAGSGPAWTGDNKYRLSTAYVVAGDFDGDGDDDIGVFQGYAGAQTKLWMHTSNKGQFGEPVLQWDSGAGKADVRDFSPVSGDFDGDGDDDVAVFRGYPDDQTKLWLHTSNKGQFAAPVQQWDSGLSMFDRERARFLVGNVDGDAAGKDEVVAVYDNGDASVQMITFSSPGGSWTQKTWWSSGEEHSFEIARAVLTAGDFTGDGKTDIAALYDAGDGQRALHTYVSTGSAFGNKRVDWTGRIGDARPEVYVETGWKYRLVAQHSDKCLEVPADKVKQQAVPLQQSDCVTTAKNQTFVVKRIGASPYYTVENAVSGMCVDIAGWSHQDKAAVQQFPCGNAGVPKANQQFRLNYVDGVGLDLVTELRAAHSGKCLDVSGFSQDNGGVVIQWRCGVVPKTNQSYYLRPEL</sequence>
<reference evidence="4 5" key="1">
    <citation type="submission" date="2021-03" db="EMBL/GenBank/DDBJ databases">
        <title>Sequencing the genomes of 1000 actinobacteria strains.</title>
        <authorList>
            <person name="Klenk H.-P."/>
        </authorList>
    </citation>
    <scope>NUCLEOTIDE SEQUENCE [LARGE SCALE GENOMIC DNA]</scope>
    <source>
        <strain evidence="4 5">DSM 46670</strain>
    </source>
</reference>
<gene>
    <name evidence="4" type="ORF">JOF56_009281</name>
</gene>
<dbReference type="SUPFAM" id="SSF50370">
    <property type="entry name" value="Ricin B-like lectins"/>
    <property type="match status" value="1"/>
</dbReference>
<evidence type="ECO:0000313" key="5">
    <source>
        <dbReference type="Proteomes" id="UP001519332"/>
    </source>
</evidence>
<dbReference type="Pfam" id="PF14200">
    <property type="entry name" value="RicinB_lectin_2"/>
    <property type="match status" value="2"/>
</dbReference>
<dbReference type="PANTHER" id="PTHR46580">
    <property type="entry name" value="SENSOR KINASE-RELATED"/>
    <property type="match status" value="1"/>
</dbReference>
<dbReference type="PROSITE" id="PS51257">
    <property type="entry name" value="PROKAR_LIPOPROTEIN"/>
    <property type="match status" value="1"/>
</dbReference>
<name>A0ABS4TWY2_9PSEU</name>
<feature type="chain" id="PRO_5045992743" description="Ricin B lectin domain-containing protein" evidence="2">
    <location>
        <begin position="31"/>
        <end position="1154"/>
    </location>
</feature>
<dbReference type="PANTHER" id="PTHR46580:SF2">
    <property type="entry name" value="MAM DOMAIN-CONTAINING PROTEIN"/>
    <property type="match status" value="1"/>
</dbReference>
<evidence type="ECO:0000256" key="2">
    <source>
        <dbReference type="SAM" id="SignalP"/>
    </source>
</evidence>
<comment type="caution">
    <text evidence="4">The sequence shown here is derived from an EMBL/GenBank/DDBJ whole genome shotgun (WGS) entry which is preliminary data.</text>
</comment>
<evidence type="ECO:0000313" key="4">
    <source>
        <dbReference type="EMBL" id="MBP2328896.1"/>
    </source>
</evidence>
<dbReference type="InterPro" id="IPR028994">
    <property type="entry name" value="Integrin_alpha_N"/>
</dbReference>
<dbReference type="SUPFAM" id="SSF69318">
    <property type="entry name" value="Integrin alpha N-terminal domain"/>
    <property type="match status" value="1"/>
</dbReference>
<feature type="domain" description="Ricin B lectin" evidence="3">
    <location>
        <begin position="1000"/>
        <end position="1080"/>
    </location>
</feature>
<evidence type="ECO:0000259" key="3">
    <source>
        <dbReference type="Pfam" id="PF14200"/>
    </source>
</evidence>
<dbReference type="Pfam" id="PF13517">
    <property type="entry name" value="FG-GAP_3"/>
    <property type="match status" value="1"/>
</dbReference>